<dbReference type="Proteomes" id="UP000005622">
    <property type="component" value="Unassembled WGS sequence"/>
</dbReference>
<protein>
    <submittedName>
        <fullName evidence="2">Uncharacterized protein</fullName>
    </submittedName>
</protein>
<feature type="compositionally biased region" description="Polar residues" evidence="1">
    <location>
        <begin position="19"/>
        <end position="44"/>
    </location>
</feature>
<dbReference type="EMBL" id="JH604633">
    <property type="protein sequence ID" value="EHY66610.1"/>
    <property type="molecule type" value="Genomic_DNA"/>
</dbReference>
<sequence>MNKHIEKKQLTKECPPNSPSMLITSIDPNRLYTTQKEATPYNTPRRNESNTDFLMHALLKSPISTERGDVKRELKKIRKSEDGAIEPDAPTNPP</sequence>
<organism evidence="2">
    <name type="scientific">Nematocida ausubeli (strain ATCC PRA-371 / ERTm2)</name>
    <name type="common">Nematode killer fungus</name>
    <dbReference type="NCBI Taxonomy" id="1913371"/>
    <lineage>
        <taxon>Eukaryota</taxon>
        <taxon>Fungi</taxon>
        <taxon>Fungi incertae sedis</taxon>
        <taxon>Microsporidia</taxon>
        <taxon>Nematocida</taxon>
    </lineage>
</organism>
<reference evidence="2" key="1">
    <citation type="submission" date="2011-03" db="EMBL/GenBank/DDBJ databases">
        <title>The Genome Sequence of Nematocida sp1 strain ERTm2.</title>
        <authorList>
            <consortium name="The Broad Institute Genome Sequencing Platform"/>
            <consortium name="The Broad Institute Genome Sequencing Center for Infectious Disease"/>
            <person name="Cuomo C."/>
            <person name="Troemel E."/>
            <person name="Young S.K."/>
            <person name="Zeng Q."/>
            <person name="Gargeya S."/>
            <person name="Fitzgerald M."/>
            <person name="Haas B."/>
            <person name="Abouelleil A."/>
            <person name="Alvarado L."/>
            <person name="Arachchi H.M."/>
            <person name="Berlin A."/>
            <person name="Brown A."/>
            <person name="Chapman S.B."/>
            <person name="Chen Z."/>
            <person name="Dunbar C."/>
            <person name="Freedman E."/>
            <person name="Gearin G."/>
            <person name="Gellesch M."/>
            <person name="Goldberg J."/>
            <person name="Griggs A."/>
            <person name="Gujja S."/>
            <person name="Heilman E.R."/>
            <person name="Heiman D."/>
            <person name="Howarth C."/>
            <person name="Larson L."/>
            <person name="Lui A."/>
            <person name="MacDonald P.J.P."/>
            <person name="Mehta T."/>
            <person name="Montmayeur A."/>
            <person name="Murphy C."/>
            <person name="Neiman D."/>
            <person name="Pearson M."/>
            <person name="Priest M."/>
            <person name="Roberts A."/>
            <person name="Saif S."/>
            <person name="Shea T."/>
            <person name="Shenoy N."/>
            <person name="Sisk P."/>
            <person name="Stolte C."/>
            <person name="Sykes S."/>
            <person name="White J."/>
            <person name="Yandava C."/>
            <person name="Wortman J."/>
            <person name="Nusbaum C."/>
            <person name="Birren B."/>
        </authorList>
    </citation>
    <scope>NUCLEOTIDE SEQUENCE</scope>
    <source>
        <strain evidence="2">ERTm2</strain>
    </source>
</reference>
<name>H8Z9H9_NEMA1</name>
<dbReference type="HOGENOM" id="CLU_2386704_0_0_1"/>
<feature type="region of interest" description="Disordered" evidence="1">
    <location>
        <begin position="1"/>
        <end position="94"/>
    </location>
</feature>
<gene>
    <name evidence="2" type="ORF">NERG_00250</name>
</gene>
<evidence type="ECO:0000256" key="1">
    <source>
        <dbReference type="SAM" id="MobiDB-lite"/>
    </source>
</evidence>
<accession>H8Z9H9</accession>
<proteinExistence type="predicted"/>
<dbReference type="AlphaFoldDB" id="H8Z9H9"/>
<evidence type="ECO:0000313" key="2">
    <source>
        <dbReference type="EMBL" id="EHY66610.1"/>
    </source>
</evidence>